<sequence>MIQWVYETYGRRRAALCSTVIRYRAKGALRDVGKAMELPEDVIELLSSQIWGWSMDGTEANHAEELNPNMADRRLRLTLDIARRKGRETVDYLTPELERVLGKTLGVPLFQEQAMQVVMVCAGFFASEADQLRRAMATFKHTGGVVNFRERRLTGMVERGYSEGFAERSVNQLEGFGSYGFR</sequence>
<evidence type="ECO:0000256" key="7">
    <source>
        <dbReference type="ARBA" id="ARBA00023204"/>
    </source>
</evidence>
<evidence type="ECO:0000256" key="2">
    <source>
        <dbReference type="ARBA" id="ARBA00022679"/>
    </source>
</evidence>
<dbReference type="InterPro" id="IPR040982">
    <property type="entry name" value="DNA_pol3_finger"/>
</dbReference>
<dbReference type="InterPro" id="IPR011708">
    <property type="entry name" value="DNA_pol3_alpha_NTPase_dom"/>
</dbReference>
<dbReference type="GO" id="GO:0006281">
    <property type="term" value="P:DNA repair"/>
    <property type="evidence" value="ECO:0007669"/>
    <property type="project" value="UniProtKB-KW"/>
</dbReference>
<evidence type="ECO:0000256" key="3">
    <source>
        <dbReference type="ARBA" id="ARBA00022695"/>
    </source>
</evidence>
<keyword evidence="6" id="KW-0239">DNA-directed DNA polymerase</keyword>
<evidence type="ECO:0000313" key="10">
    <source>
        <dbReference type="EMBL" id="BAV63376.1"/>
    </source>
</evidence>
<evidence type="ECO:0000256" key="4">
    <source>
        <dbReference type="ARBA" id="ARBA00022705"/>
    </source>
</evidence>
<evidence type="ECO:0000256" key="6">
    <source>
        <dbReference type="ARBA" id="ARBA00022932"/>
    </source>
</evidence>
<evidence type="ECO:0000313" key="11">
    <source>
        <dbReference type="Proteomes" id="UP000218272"/>
    </source>
</evidence>
<dbReference type="PANTHER" id="PTHR32294:SF4">
    <property type="entry name" value="ERROR-PRONE DNA POLYMERASE"/>
    <property type="match status" value="1"/>
</dbReference>
<dbReference type="EMBL" id="AP017655">
    <property type="protein sequence ID" value="BAV63376.1"/>
    <property type="molecule type" value="Genomic_DNA"/>
</dbReference>
<dbReference type="AlphaFoldDB" id="A0A1E1EYN0"/>
<keyword evidence="3" id="KW-0548">Nucleotidyltransferase</keyword>
<accession>A0A1E1EYN0</accession>
<proteinExistence type="predicted"/>
<dbReference type="Pfam" id="PF17657">
    <property type="entry name" value="DNA_pol3_finger"/>
    <property type="match status" value="1"/>
</dbReference>
<keyword evidence="11" id="KW-1185">Reference proteome</keyword>
<dbReference type="PANTHER" id="PTHR32294">
    <property type="entry name" value="DNA POLYMERASE III SUBUNIT ALPHA"/>
    <property type="match status" value="1"/>
</dbReference>
<keyword evidence="2" id="KW-0808">Transferase</keyword>
<dbReference type="Pfam" id="PF07733">
    <property type="entry name" value="DNA_pol3_alpha"/>
    <property type="match status" value="1"/>
</dbReference>
<protein>
    <submittedName>
        <fullName evidence="10">DNA polymerase</fullName>
    </submittedName>
</protein>
<gene>
    <name evidence="10" type="ORF">SCLO_1003360</name>
</gene>
<dbReference type="InterPro" id="IPR004805">
    <property type="entry name" value="DnaE2/DnaE/PolC"/>
</dbReference>
<name>A0A1E1EYN0_9SPHN</name>
<dbReference type="GO" id="GO:0006260">
    <property type="term" value="P:DNA replication"/>
    <property type="evidence" value="ECO:0007669"/>
    <property type="project" value="UniProtKB-KW"/>
</dbReference>
<keyword evidence="5" id="KW-0227">DNA damage</keyword>
<evidence type="ECO:0000256" key="1">
    <source>
        <dbReference type="ARBA" id="ARBA00022490"/>
    </source>
</evidence>
<organism evidence="10 11">
    <name type="scientific">Sphingobium cloacae</name>
    <dbReference type="NCBI Taxonomy" id="120107"/>
    <lineage>
        <taxon>Bacteria</taxon>
        <taxon>Pseudomonadati</taxon>
        <taxon>Pseudomonadota</taxon>
        <taxon>Alphaproteobacteria</taxon>
        <taxon>Sphingomonadales</taxon>
        <taxon>Sphingomonadaceae</taxon>
        <taxon>Sphingobium</taxon>
    </lineage>
</organism>
<feature type="domain" description="DNA polymerase III alpha subunit finger" evidence="9">
    <location>
        <begin position="81"/>
        <end position="160"/>
    </location>
</feature>
<keyword evidence="7" id="KW-0234">DNA repair</keyword>
<dbReference type="Proteomes" id="UP000218272">
    <property type="component" value="Chromosome SCLO_1"/>
</dbReference>
<keyword evidence="4" id="KW-0235">DNA replication</keyword>
<feature type="domain" description="Bacterial DNA polymerase III alpha subunit NTPase" evidence="8">
    <location>
        <begin position="1"/>
        <end position="75"/>
    </location>
</feature>
<dbReference type="KEGG" id="sclo:SCLO_1003360"/>
<evidence type="ECO:0000256" key="5">
    <source>
        <dbReference type="ARBA" id="ARBA00022763"/>
    </source>
</evidence>
<dbReference type="GO" id="GO:0003887">
    <property type="term" value="F:DNA-directed DNA polymerase activity"/>
    <property type="evidence" value="ECO:0007669"/>
    <property type="project" value="UniProtKB-KW"/>
</dbReference>
<evidence type="ECO:0000259" key="9">
    <source>
        <dbReference type="Pfam" id="PF17657"/>
    </source>
</evidence>
<reference evidence="10 11" key="1">
    <citation type="submission" date="2016-10" db="EMBL/GenBank/DDBJ databases">
        <title>Complete Genome Sequence of the Nonylphenol-Degrading Bacterium Sphingobium cloacae JCM 10874T.</title>
        <authorList>
            <person name="Ootsuka M."/>
            <person name="Nishizawa T."/>
            <person name="Ohta H."/>
        </authorList>
    </citation>
    <scope>NUCLEOTIDE SEQUENCE [LARGE SCALE GENOMIC DNA]</scope>
    <source>
        <strain evidence="10 11">JCM 10874</strain>
    </source>
</reference>
<keyword evidence="1" id="KW-0963">Cytoplasm</keyword>
<dbReference type="GO" id="GO:0008408">
    <property type="term" value="F:3'-5' exonuclease activity"/>
    <property type="evidence" value="ECO:0007669"/>
    <property type="project" value="InterPro"/>
</dbReference>
<evidence type="ECO:0000259" key="8">
    <source>
        <dbReference type="Pfam" id="PF07733"/>
    </source>
</evidence>